<evidence type="ECO:0000256" key="1">
    <source>
        <dbReference type="SAM" id="MobiDB-lite"/>
    </source>
</evidence>
<dbReference type="Pfam" id="PF01569">
    <property type="entry name" value="PAP2"/>
    <property type="match status" value="1"/>
</dbReference>
<gene>
    <name evidence="3" type="ORF">SAMN03080594_108157</name>
</gene>
<feature type="region of interest" description="Disordered" evidence="1">
    <location>
        <begin position="338"/>
        <end position="358"/>
    </location>
</feature>
<dbReference type="EMBL" id="FQUX01000008">
    <property type="protein sequence ID" value="SHF86848.1"/>
    <property type="molecule type" value="Genomic_DNA"/>
</dbReference>
<evidence type="ECO:0000259" key="2">
    <source>
        <dbReference type="Pfam" id="PF01569"/>
    </source>
</evidence>
<protein>
    <submittedName>
        <fullName evidence="3">PAP2 superfamily protein</fullName>
    </submittedName>
</protein>
<dbReference type="SUPFAM" id="SSF48317">
    <property type="entry name" value="Acid phosphatase/Vanadium-dependent haloperoxidase"/>
    <property type="match status" value="1"/>
</dbReference>
<evidence type="ECO:0000313" key="4">
    <source>
        <dbReference type="Proteomes" id="UP000184406"/>
    </source>
</evidence>
<name>A0A1M5F636_9FLAO</name>
<dbReference type="Proteomes" id="UP000184406">
    <property type="component" value="Unassembled WGS sequence"/>
</dbReference>
<sequence>MKKNVKLFGRNVMLLVAIVACETNNFEDDPILVSDRKLMYNGMIKSYNNEMVLKWDNAIGLAIDNLSPPPPESRAYAMVTLAIHDALNNIVPKYEPYALDNSLVNPKDIPKKKIAQIADAAVAQAAHDVLVIVAPGWKLNADDLLVECLSKIEDSEFKEKGIKIGEEAAAAILEKRQKDLRPMFTSSTQGTLPGEYRSYMPWTIANLPIWPANAVYAPDWGNVEPFGITSGKQFRPGPPYPINSPEYASDYEEVKLLGCNDCPDRTQEQLDLGAFFIENSPSAMNRLARLLAVGDKLNGFETARLLALTHMVQADAHISLFEAKYYYNSWRPITAIREGENDGNNNTAGDTNWNIPQRPEVRVTPPTPSYPSSHAANGGAAAELFKLFFGKDKKSFTIESISLPGTKRSYKSFSQLADEISLSRIYIGYHFRQDIIEGKKMGRQLSKFVFENNLRELP</sequence>
<accession>A0A1M5F636</accession>
<organism evidence="3 4">
    <name type="scientific">Arenibacter palladensis</name>
    <dbReference type="NCBI Taxonomy" id="237373"/>
    <lineage>
        <taxon>Bacteria</taxon>
        <taxon>Pseudomonadati</taxon>
        <taxon>Bacteroidota</taxon>
        <taxon>Flavobacteriia</taxon>
        <taxon>Flavobacteriales</taxon>
        <taxon>Flavobacteriaceae</taxon>
        <taxon>Arenibacter</taxon>
    </lineage>
</organism>
<proteinExistence type="predicted"/>
<keyword evidence="4" id="KW-1185">Reference proteome</keyword>
<dbReference type="InterPro" id="IPR052559">
    <property type="entry name" value="V-haloperoxidase"/>
</dbReference>
<dbReference type="InterPro" id="IPR036938">
    <property type="entry name" value="PAP2/HPO_sf"/>
</dbReference>
<dbReference type="AlphaFoldDB" id="A0A1M5F636"/>
<dbReference type="InterPro" id="IPR000326">
    <property type="entry name" value="PAP2/HPO"/>
</dbReference>
<dbReference type="RefSeq" id="WP_072864380.1">
    <property type="nucleotide sequence ID" value="NZ_FQUX01000008.1"/>
</dbReference>
<dbReference type="PANTHER" id="PTHR34599">
    <property type="entry name" value="PEROXIDASE-RELATED"/>
    <property type="match status" value="1"/>
</dbReference>
<feature type="compositionally biased region" description="Low complexity" evidence="1">
    <location>
        <begin position="342"/>
        <end position="354"/>
    </location>
</feature>
<evidence type="ECO:0000313" key="3">
    <source>
        <dbReference type="EMBL" id="SHF86848.1"/>
    </source>
</evidence>
<dbReference type="PROSITE" id="PS51257">
    <property type="entry name" value="PROKAR_LIPOPROTEIN"/>
    <property type="match status" value="1"/>
</dbReference>
<dbReference type="Gene3D" id="1.10.606.20">
    <property type="match status" value="1"/>
</dbReference>
<dbReference type="PANTHER" id="PTHR34599:SF1">
    <property type="entry name" value="PHOSPHATIDIC ACID PHOSPHATASE TYPE 2_HALOPEROXIDASE DOMAIN-CONTAINING PROTEIN"/>
    <property type="match status" value="1"/>
</dbReference>
<reference evidence="4" key="1">
    <citation type="submission" date="2016-11" db="EMBL/GenBank/DDBJ databases">
        <authorList>
            <person name="Varghese N."/>
            <person name="Submissions S."/>
        </authorList>
    </citation>
    <scope>NUCLEOTIDE SEQUENCE [LARGE SCALE GENOMIC DNA]</scope>
    <source>
        <strain evidence="4">DSM 17539</strain>
    </source>
</reference>
<dbReference type="OrthoDB" id="7793240at2"/>
<dbReference type="CDD" id="cd03398">
    <property type="entry name" value="PAP2_haloperoxidase"/>
    <property type="match status" value="1"/>
</dbReference>
<feature type="domain" description="Phosphatidic acid phosphatase type 2/haloperoxidase" evidence="2">
    <location>
        <begin position="323"/>
        <end position="443"/>
    </location>
</feature>